<dbReference type="OrthoDB" id="16464at2759"/>
<organism evidence="5 6">
    <name type="scientific">Sclerotinia borealis (strain F-4128)</name>
    <dbReference type="NCBI Taxonomy" id="1432307"/>
    <lineage>
        <taxon>Eukaryota</taxon>
        <taxon>Fungi</taxon>
        <taxon>Dikarya</taxon>
        <taxon>Ascomycota</taxon>
        <taxon>Pezizomycotina</taxon>
        <taxon>Leotiomycetes</taxon>
        <taxon>Helotiales</taxon>
        <taxon>Sclerotiniaceae</taxon>
        <taxon>Sclerotinia</taxon>
    </lineage>
</organism>
<sequence>MPTILITGAAGFIGQLLATHLLTVHPTAPDNKLILTDIIEPPIPSQAKYPQNVQTIQADLCNASSLSSLLSTASIIDTIFIFHGIMSSGSEQNFSLGMTVNLHSTLSLLEGIRTSILTQTASPLQASGKRNPKPVRVIYASSLAVYGRPLPSTINETTHPTPESSYGAQKLACETLIQDYIRRGYITGLCLRFPSISIRPGAPTAAASSFLSGMIREPMRGKECVIPICDRGFMSWMCSPRKLVENLVWAGEMDFDLEELKLDTHRRVVNLPGKGASVQEMLDALVAVGGEEKLKFIREVEDEGTVKILRSWGVRYDNAFALGLGFKEDRGFEQAVRDYVDGLEG</sequence>
<dbReference type="Proteomes" id="UP000019487">
    <property type="component" value="Unassembled WGS sequence"/>
</dbReference>
<evidence type="ECO:0000259" key="4">
    <source>
        <dbReference type="Pfam" id="PF01370"/>
    </source>
</evidence>
<accession>W9CIL1</accession>
<dbReference type="Gene3D" id="3.90.25.10">
    <property type="entry name" value="UDP-galactose 4-epimerase, domain 1"/>
    <property type="match status" value="1"/>
</dbReference>
<dbReference type="HOGENOM" id="CLU_007383_19_0_1"/>
<feature type="domain" description="NAD-dependent epimerase/dehydratase" evidence="4">
    <location>
        <begin position="4"/>
        <end position="226"/>
    </location>
</feature>
<evidence type="ECO:0000256" key="2">
    <source>
        <dbReference type="ARBA" id="ARBA00023277"/>
    </source>
</evidence>
<feature type="signal peptide" evidence="3">
    <location>
        <begin position="1"/>
        <end position="18"/>
    </location>
</feature>
<keyword evidence="6" id="KW-1185">Reference proteome</keyword>
<dbReference type="AlphaFoldDB" id="W9CIL1"/>
<feature type="chain" id="PRO_5004920489" evidence="3">
    <location>
        <begin position="19"/>
        <end position="345"/>
    </location>
</feature>
<dbReference type="SUPFAM" id="SSF51735">
    <property type="entry name" value="NAD(P)-binding Rossmann-fold domains"/>
    <property type="match status" value="1"/>
</dbReference>
<keyword evidence="3" id="KW-0732">Signal</keyword>
<evidence type="ECO:0000313" key="5">
    <source>
        <dbReference type="EMBL" id="ESZ95808.1"/>
    </source>
</evidence>
<evidence type="ECO:0000313" key="6">
    <source>
        <dbReference type="Proteomes" id="UP000019487"/>
    </source>
</evidence>
<dbReference type="Pfam" id="PF01370">
    <property type="entry name" value="Epimerase"/>
    <property type="match status" value="1"/>
</dbReference>
<keyword evidence="2" id="KW-0119">Carbohydrate metabolism</keyword>
<dbReference type="STRING" id="1432307.W9CIL1"/>
<reference evidence="5 6" key="1">
    <citation type="journal article" date="2014" name="Genome Announc.">
        <title>Draft genome sequence of Sclerotinia borealis, a psychrophilic plant pathogenic fungus.</title>
        <authorList>
            <person name="Mardanov A.V."/>
            <person name="Beletsky A.V."/>
            <person name="Kadnikov V.V."/>
            <person name="Ignatov A.N."/>
            <person name="Ravin N.V."/>
        </authorList>
    </citation>
    <scope>NUCLEOTIDE SEQUENCE [LARGE SCALE GENOMIC DNA]</scope>
    <source>
        <strain evidence="6">F-4157</strain>
    </source>
</reference>
<proteinExistence type="predicted"/>
<keyword evidence="1" id="KW-0521">NADP</keyword>
<evidence type="ECO:0000256" key="3">
    <source>
        <dbReference type="SAM" id="SignalP"/>
    </source>
</evidence>
<dbReference type="Gene3D" id="3.40.50.720">
    <property type="entry name" value="NAD(P)-binding Rossmann-like Domain"/>
    <property type="match status" value="1"/>
</dbReference>
<gene>
    <name evidence="5" type="ORF">SBOR_3825</name>
</gene>
<dbReference type="EMBL" id="AYSA01000164">
    <property type="protein sequence ID" value="ESZ95808.1"/>
    <property type="molecule type" value="Genomic_DNA"/>
</dbReference>
<protein>
    <submittedName>
        <fullName evidence="5">Putative nucleoside-diphosphate-sugar epimerase</fullName>
    </submittedName>
</protein>
<name>W9CIL1_SCLBF</name>
<dbReference type="PANTHER" id="PTHR43103:SF3">
    <property type="entry name" value="ADP-L-GLYCERO-D-MANNO-HEPTOSE-6-EPIMERASE"/>
    <property type="match status" value="1"/>
</dbReference>
<dbReference type="PANTHER" id="PTHR43103">
    <property type="entry name" value="NUCLEOSIDE-DIPHOSPHATE-SUGAR EPIMERASE"/>
    <property type="match status" value="1"/>
</dbReference>
<dbReference type="InterPro" id="IPR036291">
    <property type="entry name" value="NAD(P)-bd_dom_sf"/>
</dbReference>
<comment type="caution">
    <text evidence="5">The sequence shown here is derived from an EMBL/GenBank/DDBJ whole genome shotgun (WGS) entry which is preliminary data.</text>
</comment>
<dbReference type="InterPro" id="IPR001509">
    <property type="entry name" value="Epimerase_deHydtase"/>
</dbReference>
<evidence type="ECO:0000256" key="1">
    <source>
        <dbReference type="ARBA" id="ARBA00022857"/>
    </source>
</evidence>